<accession>A0ACC3NUP8</accession>
<organism evidence="1 2">
    <name type="scientific">Vermiconidia calcicola</name>
    <dbReference type="NCBI Taxonomy" id="1690605"/>
    <lineage>
        <taxon>Eukaryota</taxon>
        <taxon>Fungi</taxon>
        <taxon>Dikarya</taxon>
        <taxon>Ascomycota</taxon>
        <taxon>Pezizomycotina</taxon>
        <taxon>Dothideomycetes</taxon>
        <taxon>Dothideomycetidae</taxon>
        <taxon>Mycosphaerellales</taxon>
        <taxon>Extremaceae</taxon>
        <taxon>Vermiconidia</taxon>
    </lineage>
</organism>
<evidence type="ECO:0000313" key="2">
    <source>
        <dbReference type="Proteomes" id="UP001281147"/>
    </source>
</evidence>
<reference evidence="1" key="1">
    <citation type="submission" date="2023-07" db="EMBL/GenBank/DDBJ databases">
        <title>Black Yeasts Isolated from many extreme environments.</title>
        <authorList>
            <person name="Coleine C."/>
            <person name="Stajich J.E."/>
            <person name="Selbmann L."/>
        </authorList>
    </citation>
    <scope>NUCLEOTIDE SEQUENCE</scope>
    <source>
        <strain evidence="1">CCFEE 5714</strain>
    </source>
</reference>
<protein>
    <submittedName>
        <fullName evidence="1">Uncharacterized protein</fullName>
    </submittedName>
</protein>
<gene>
    <name evidence="1" type="ORF">LTR37_002153</name>
</gene>
<keyword evidence="2" id="KW-1185">Reference proteome</keyword>
<sequence length="564" mass="63369">MLPFLCLLLTASCATAQFQTGVQNRVSPAYTSLYQYSLPIPPVKEPKRTYTSPNGSVIDYYEIDIKPVQQQVFPNLGQTRLVGYDGMSPGPTFVVQKGREAVVRVLNHGDRASAVHLHGAYSRAPFDGWAEDLIQTGQYKDYYYPTGQNARTLWYHDHAMDHTAENAYFGQAGFWIIHDSEELAVPGLPQGKYDIPLGLTSKRYNSDGLLWSPDANGESTSLYGDVIQVNGQPWPFLNVEPRKYRLRFLNAAISRSFQLYFENNAGTRQSFKVVGADSGLLTAPVTSTSLDLSMAERWEVVFDFAAFRGQNITLRNSRAVGVDTDYPDTDEVMRFVVGTTVTDQTKNENLPSTLRSVPFPPTKSAVDRIFNFQRDANGWNINGAHFSDGAAARVISKPPRGKVEVWDLVSNNGPWTHPVHVHMVDFQIISRTGGRGTVSAYEKAALKDTVWLNSGESVRVIARFAPWDGLYMFHCHNLIHKDHEMMAAMNITELSDLGYPETTRFLDPMDSKYRAKTFRQQAFTRRAGIFSPKQIDAKCAFFDSLNAYRDVDGVENALDDYWAR</sequence>
<dbReference type="Proteomes" id="UP001281147">
    <property type="component" value="Unassembled WGS sequence"/>
</dbReference>
<evidence type="ECO:0000313" key="1">
    <source>
        <dbReference type="EMBL" id="KAK3723007.1"/>
    </source>
</evidence>
<proteinExistence type="predicted"/>
<name>A0ACC3NUP8_9PEZI</name>
<comment type="caution">
    <text evidence="1">The sequence shown here is derived from an EMBL/GenBank/DDBJ whole genome shotgun (WGS) entry which is preliminary data.</text>
</comment>
<dbReference type="EMBL" id="JAUTXU010000011">
    <property type="protein sequence ID" value="KAK3723007.1"/>
    <property type="molecule type" value="Genomic_DNA"/>
</dbReference>